<name>A0ABQ9HLL3_9NEOP</name>
<proteinExistence type="predicted"/>
<accession>A0ABQ9HLL3</accession>
<protein>
    <submittedName>
        <fullName evidence="1">Uncharacterized protein</fullName>
    </submittedName>
</protein>
<evidence type="ECO:0000313" key="2">
    <source>
        <dbReference type="Proteomes" id="UP001159363"/>
    </source>
</evidence>
<reference evidence="1 2" key="1">
    <citation type="submission" date="2023-02" db="EMBL/GenBank/DDBJ databases">
        <title>LHISI_Scaffold_Assembly.</title>
        <authorList>
            <person name="Stuart O.P."/>
            <person name="Cleave R."/>
            <person name="Magrath M.J.L."/>
            <person name="Mikheyev A.S."/>
        </authorList>
    </citation>
    <scope>NUCLEOTIDE SEQUENCE [LARGE SCALE GENOMIC DNA]</scope>
    <source>
        <strain evidence="1">Daus_M_001</strain>
        <tissue evidence="1">Leg muscle</tissue>
    </source>
</reference>
<dbReference type="EMBL" id="JARBHB010000004">
    <property type="protein sequence ID" value="KAJ8885242.1"/>
    <property type="molecule type" value="Genomic_DNA"/>
</dbReference>
<sequence length="198" mass="22333">MTTCDRGPHPPQLRNEKVFINVANSCNHEQIWAKGINKEGSSRERGVSRSIPSGHCAVVEFLQKNWVGYENSNTIMVVHSSVRVVKNFQLTMKQLIKVTSKQVYHTDEITLFWICKPINRLAIAEDTGLRIKESKVCVTVVACTNAAGPYKLKMKLLVVGKRKVVLQLHIASTSTLQENWVVNIFGDPTSLRHMFSPF</sequence>
<organism evidence="1 2">
    <name type="scientific">Dryococelus australis</name>
    <dbReference type="NCBI Taxonomy" id="614101"/>
    <lineage>
        <taxon>Eukaryota</taxon>
        <taxon>Metazoa</taxon>
        <taxon>Ecdysozoa</taxon>
        <taxon>Arthropoda</taxon>
        <taxon>Hexapoda</taxon>
        <taxon>Insecta</taxon>
        <taxon>Pterygota</taxon>
        <taxon>Neoptera</taxon>
        <taxon>Polyneoptera</taxon>
        <taxon>Phasmatodea</taxon>
        <taxon>Verophasmatodea</taxon>
        <taxon>Anareolatae</taxon>
        <taxon>Phasmatidae</taxon>
        <taxon>Eurycanthinae</taxon>
        <taxon>Dryococelus</taxon>
    </lineage>
</organism>
<evidence type="ECO:0000313" key="1">
    <source>
        <dbReference type="EMBL" id="KAJ8885242.1"/>
    </source>
</evidence>
<gene>
    <name evidence="1" type="ORF">PR048_011438</name>
</gene>
<dbReference type="Proteomes" id="UP001159363">
    <property type="component" value="Chromosome X"/>
</dbReference>
<comment type="caution">
    <text evidence="1">The sequence shown here is derived from an EMBL/GenBank/DDBJ whole genome shotgun (WGS) entry which is preliminary data.</text>
</comment>
<keyword evidence="2" id="KW-1185">Reference proteome</keyword>